<evidence type="ECO:0000313" key="13">
    <source>
        <dbReference type="Proteomes" id="UP000254020"/>
    </source>
</evidence>
<gene>
    <name evidence="12" type="primary">proA_1</name>
    <name evidence="12" type="ORF">NCTC9504_00367</name>
</gene>
<dbReference type="Gene3D" id="3.50.30.40">
    <property type="entry name" value="Ribonuclease E inhibitor RraA/RraA-like"/>
    <property type="match status" value="1"/>
</dbReference>
<dbReference type="FunFam" id="3.50.30.40:FF:000002">
    <property type="entry name" value="4-carboxy-4-hydroxy-2-oxoadipate aldolase/oxaloacetate decarboxylase"/>
    <property type="match status" value="1"/>
</dbReference>
<evidence type="ECO:0000256" key="6">
    <source>
        <dbReference type="ARBA" id="ARBA00022842"/>
    </source>
</evidence>
<dbReference type="SUPFAM" id="SSF89562">
    <property type="entry name" value="RraA-like"/>
    <property type="match status" value="1"/>
</dbReference>
<feature type="binding site" evidence="10">
    <location>
        <position position="122"/>
    </location>
    <ligand>
        <name>substrate</name>
    </ligand>
</feature>
<evidence type="ECO:0000256" key="10">
    <source>
        <dbReference type="PIRSR" id="PIRSR605493-1"/>
    </source>
</evidence>
<comment type="subunit">
    <text evidence="3">Homohexamer.</text>
</comment>
<comment type="catalytic activity">
    <reaction evidence="8">
        <text>2-hydroxy-4-oxobutane-1,2,4-tricarboxylate = oxaloacetate + pyruvate</text>
        <dbReference type="Rhea" id="RHEA:28935"/>
        <dbReference type="ChEBI" id="CHEBI:15361"/>
        <dbReference type="ChEBI" id="CHEBI:16452"/>
        <dbReference type="ChEBI" id="CHEBI:58075"/>
        <dbReference type="EC" id="4.1.3.17"/>
    </reaction>
</comment>
<dbReference type="GO" id="GO:0042537">
    <property type="term" value="P:benzene-containing compound metabolic process"/>
    <property type="evidence" value="ECO:0007669"/>
    <property type="project" value="UniProtKB-ARBA"/>
</dbReference>
<evidence type="ECO:0000256" key="11">
    <source>
        <dbReference type="SAM" id="MobiDB-lite"/>
    </source>
</evidence>
<proteinExistence type="inferred from homology"/>
<dbReference type="GO" id="GO:0047443">
    <property type="term" value="F:4-hydroxy-4-methyl-2-oxoglutarate aldolase activity"/>
    <property type="evidence" value="ECO:0007669"/>
    <property type="project" value="UniProtKB-EC"/>
</dbReference>
<comment type="cofactor">
    <cofactor evidence="2 10">
        <name>Mg(2+)</name>
        <dbReference type="ChEBI" id="CHEBI:18420"/>
    </cofactor>
</comment>
<evidence type="ECO:0000256" key="5">
    <source>
        <dbReference type="ARBA" id="ARBA00022723"/>
    </source>
</evidence>
<evidence type="ECO:0000313" key="12">
    <source>
        <dbReference type="EMBL" id="STU56068.1"/>
    </source>
</evidence>
<evidence type="ECO:0000256" key="2">
    <source>
        <dbReference type="ARBA" id="ARBA00001946"/>
    </source>
</evidence>
<feature type="binding site" evidence="10">
    <location>
        <begin position="100"/>
        <end position="103"/>
    </location>
    <ligand>
        <name>substrate</name>
    </ligand>
</feature>
<dbReference type="GO" id="GO:0072329">
    <property type="term" value="P:monocarboxylic acid catabolic process"/>
    <property type="evidence" value="ECO:0007669"/>
    <property type="project" value="UniProtKB-ARBA"/>
</dbReference>
<dbReference type="InterPro" id="IPR005493">
    <property type="entry name" value="RraA/RraA-like"/>
</dbReference>
<keyword evidence="6 10" id="KW-0460">Magnesium</keyword>
<evidence type="ECO:0000256" key="1">
    <source>
        <dbReference type="ARBA" id="ARBA00001342"/>
    </source>
</evidence>
<evidence type="ECO:0000256" key="9">
    <source>
        <dbReference type="ARBA" id="ARBA00061585"/>
    </source>
</evidence>
<keyword evidence="7 12" id="KW-0456">Lyase</keyword>
<name>A0A377YZH9_KLEPN</name>
<dbReference type="AlphaFoldDB" id="A0A377YZH9"/>
<dbReference type="Pfam" id="PF03737">
    <property type="entry name" value="RraA-like"/>
    <property type="match status" value="1"/>
</dbReference>
<feature type="binding site" evidence="10">
    <location>
        <position position="123"/>
    </location>
    <ligand>
        <name>substrate</name>
    </ligand>
</feature>
<dbReference type="Proteomes" id="UP000254020">
    <property type="component" value="Unassembled WGS sequence"/>
</dbReference>
<dbReference type="CDD" id="cd16841">
    <property type="entry name" value="RraA_family"/>
    <property type="match status" value="1"/>
</dbReference>
<keyword evidence="5 10" id="KW-0479">Metal-binding</keyword>
<dbReference type="GO" id="GO:0019336">
    <property type="term" value="P:phenol-containing compound catabolic process"/>
    <property type="evidence" value="ECO:0007669"/>
    <property type="project" value="UniProtKB-ARBA"/>
</dbReference>
<dbReference type="PANTHER" id="PTHR33254:SF16">
    <property type="entry name" value="BLR3842 PROTEIN"/>
    <property type="match status" value="1"/>
</dbReference>
<comment type="catalytic activity">
    <reaction evidence="1">
        <text>4-hydroxy-4-methyl-2-oxoglutarate = 2 pyruvate</text>
        <dbReference type="Rhea" id="RHEA:22748"/>
        <dbReference type="ChEBI" id="CHEBI:15361"/>
        <dbReference type="ChEBI" id="CHEBI:58276"/>
        <dbReference type="EC" id="4.1.3.17"/>
    </reaction>
</comment>
<feature type="region of interest" description="Disordered" evidence="11">
    <location>
        <begin position="231"/>
        <end position="253"/>
    </location>
</feature>
<evidence type="ECO:0000256" key="8">
    <source>
        <dbReference type="ARBA" id="ARBA00051467"/>
    </source>
</evidence>
<evidence type="ECO:0000256" key="4">
    <source>
        <dbReference type="ARBA" id="ARBA00012213"/>
    </source>
</evidence>
<sequence length="253" mass="27451">MNLLNKKGLVIRHLPRHDEAVLRRCEAAGVATLHEALDRQGLMGPAIRPIQQGVSRAGNAVTVLVTPGDNWMFHVAVEQCRAGDILVVAPTSPCGDGFFGDLLATSLQSRGVVGLVGDIGIRDSQTLREMGFAVWSRQVYAQGTVKESLGSVNVPVICAGQLVQPGDVVVADDDGVVVLPHARVRDVLHKAEARMSNELAKRERMRNGELGWIFTLCVRVWRKGPAVLRPRRRGGGINGATRNPLSMDARRHL</sequence>
<dbReference type="GO" id="GO:0046872">
    <property type="term" value="F:metal ion binding"/>
    <property type="evidence" value="ECO:0007669"/>
    <property type="project" value="UniProtKB-KW"/>
</dbReference>
<accession>A0A377YZH9</accession>
<dbReference type="InterPro" id="IPR036704">
    <property type="entry name" value="RraA/RraA-like_sf"/>
</dbReference>
<reference evidence="12 13" key="1">
    <citation type="submission" date="2018-06" db="EMBL/GenBank/DDBJ databases">
        <authorList>
            <consortium name="Pathogen Informatics"/>
            <person name="Doyle S."/>
        </authorList>
    </citation>
    <scope>NUCLEOTIDE SEQUENCE [LARGE SCALE GENOMIC DNA]</scope>
    <source>
        <strain evidence="12 13">NCTC9504</strain>
    </source>
</reference>
<comment type="similarity">
    <text evidence="9">Belongs to the LigK/PcmE family.</text>
</comment>
<evidence type="ECO:0000256" key="7">
    <source>
        <dbReference type="ARBA" id="ARBA00023239"/>
    </source>
</evidence>
<dbReference type="PANTHER" id="PTHR33254">
    <property type="entry name" value="4-HYDROXY-4-METHYL-2-OXOGLUTARATE ALDOLASE 3-RELATED"/>
    <property type="match status" value="1"/>
</dbReference>
<dbReference type="NCBIfam" id="NF006731">
    <property type="entry name" value="PRK09262.1"/>
    <property type="match status" value="1"/>
</dbReference>
<evidence type="ECO:0000256" key="3">
    <source>
        <dbReference type="ARBA" id="ARBA00011643"/>
    </source>
</evidence>
<organism evidence="12 13">
    <name type="scientific">Klebsiella pneumoniae subsp. pneumoniae</name>
    <dbReference type="NCBI Taxonomy" id="72407"/>
    <lineage>
        <taxon>Bacteria</taxon>
        <taxon>Pseudomonadati</taxon>
        <taxon>Pseudomonadota</taxon>
        <taxon>Gammaproteobacteria</taxon>
        <taxon>Enterobacterales</taxon>
        <taxon>Enterobacteriaceae</taxon>
        <taxon>Klebsiella/Raoultella group</taxon>
        <taxon>Klebsiella</taxon>
        <taxon>Klebsiella pneumoniae complex</taxon>
    </lineage>
</organism>
<dbReference type="EMBL" id="UGMA01000005">
    <property type="protein sequence ID" value="STU56068.1"/>
    <property type="molecule type" value="Genomic_DNA"/>
</dbReference>
<dbReference type="EC" id="4.1.3.17" evidence="4"/>
<protein>
    <recommendedName>
        <fullName evidence="4">4-hydroxy-4-methyl-2-oxoglutarate aldolase</fullName>
        <ecNumber evidence="4">4.1.3.17</ecNumber>
    </recommendedName>
</protein>